<dbReference type="EMBL" id="JH725151">
    <property type="protein sequence ID" value="EJP69918.1"/>
    <property type="molecule type" value="Genomic_DNA"/>
</dbReference>
<sequence length="224" mass="25268">MEPPRATARLLTSEEMRQGLDALDEEIGKSELLMSVAPIRLITVGGSLAVLLCGNRTSSTDIDCILDPQVAEDSDYAEEWSKVVATAADAVHLEDDWLNDQLGIFVRRDKRKMLFLESVQQDIAIYEGKNVVIYAGRLDWALERKIRRVAYATERRQVKNVDTTDAAAIIKLMVSRVDYPTPLSFEFIRGLNYNGFDVAPTDEAIREVARYYKETYGDDGIIEQ</sequence>
<dbReference type="AlphaFoldDB" id="J5K031"/>
<evidence type="ECO:0000313" key="1">
    <source>
        <dbReference type="EMBL" id="EJP69918.1"/>
    </source>
</evidence>
<name>J5K031_BEAB2</name>
<protein>
    <submittedName>
        <fullName evidence="1">Uncharacterized protein</fullName>
    </submittedName>
</protein>
<evidence type="ECO:0000313" key="2">
    <source>
        <dbReference type="Proteomes" id="UP000002762"/>
    </source>
</evidence>
<dbReference type="GeneID" id="19883799"/>
<dbReference type="Proteomes" id="UP000002762">
    <property type="component" value="Unassembled WGS sequence"/>
</dbReference>
<dbReference type="RefSeq" id="XP_008594106.1">
    <property type="nucleotide sequence ID" value="XM_008595884.1"/>
</dbReference>
<organism evidence="1 2">
    <name type="scientific">Beauveria bassiana (strain ARSEF 2860)</name>
    <name type="common">White muscardine disease fungus</name>
    <name type="synonym">Tritirachium shiotae</name>
    <dbReference type="NCBI Taxonomy" id="655819"/>
    <lineage>
        <taxon>Eukaryota</taxon>
        <taxon>Fungi</taxon>
        <taxon>Dikarya</taxon>
        <taxon>Ascomycota</taxon>
        <taxon>Pezizomycotina</taxon>
        <taxon>Sordariomycetes</taxon>
        <taxon>Hypocreomycetidae</taxon>
        <taxon>Hypocreales</taxon>
        <taxon>Cordycipitaceae</taxon>
        <taxon>Beauveria</taxon>
    </lineage>
</organism>
<keyword evidence="2" id="KW-1185">Reference proteome</keyword>
<proteinExistence type="predicted"/>
<accession>J5K031</accession>
<dbReference type="InParanoid" id="J5K031"/>
<reference evidence="1 2" key="1">
    <citation type="journal article" date="2012" name="Sci. Rep.">
        <title>Genomic perspectives on the evolution of fungal entomopathogenicity in Beauveria bassiana.</title>
        <authorList>
            <person name="Xiao G."/>
            <person name="Ying S.H."/>
            <person name="Zheng P."/>
            <person name="Wang Z.L."/>
            <person name="Zhang S."/>
            <person name="Xie X.Q."/>
            <person name="Shang Y."/>
            <person name="St Leger R.J."/>
            <person name="Zhao G.P."/>
            <person name="Wang C."/>
            <person name="Feng M.G."/>
        </authorList>
    </citation>
    <scope>NUCLEOTIDE SEQUENCE [LARGE SCALE GENOMIC DNA]</scope>
    <source>
        <strain evidence="1 2">ARSEF 2860</strain>
    </source>
</reference>
<dbReference type="HOGENOM" id="CLU_093582_0_0_1"/>
<gene>
    <name evidence="1" type="ORF">BBA_00787</name>
</gene>
<dbReference type="OrthoDB" id="4866848at2759"/>
<dbReference type="STRING" id="655819.J5K031"/>